<feature type="domain" description="Gnk2-homologous" evidence="7">
    <location>
        <begin position="146"/>
        <end position="255"/>
    </location>
</feature>
<keyword evidence="9" id="KW-1185">Reference proteome</keyword>
<comment type="similarity">
    <text evidence="5">Belongs to the cysteine-rich repeat secretory protein family.</text>
</comment>
<dbReference type="Gene3D" id="3.30.430.20">
    <property type="entry name" value="Gnk2 domain, C-X8-C-X2-C motif"/>
    <property type="match status" value="2"/>
</dbReference>
<dbReference type="OrthoDB" id="1031195at2759"/>
<evidence type="ECO:0000259" key="7">
    <source>
        <dbReference type="PROSITE" id="PS51473"/>
    </source>
</evidence>
<dbReference type="EMBL" id="CACVBM020001092">
    <property type="protein sequence ID" value="CAA7030245.1"/>
    <property type="molecule type" value="Genomic_DNA"/>
</dbReference>
<dbReference type="InterPro" id="IPR002902">
    <property type="entry name" value="GNK2"/>
</dbReference>
<dbReference type="InterPro" id="IPR050581">
    <property type="entry name" value="CRR_secretory_protein"/>
</dbReference>
<keyword evidence="3 6" id="KW-0732">Signal</keyword>
<evidence type="ECO:0000313" key="8">
    <source>
        <dbReference type="EMBL" id="CAA7030245.1"/>
    </source>
</evidence>
<organism evidence="8 9">
    <name type="scientific">Microthlaspi erraticum</name>
    <dbReference type="NCBI Taxonomy" id="1685480"/>
    <lineage>
        <taxon>Eukaryota</taxon>
        <taxon>Viridiplantae</taxon>
        <taxon>Streptophyta</taxon>
        <taxon>Embryophyta</taxon>
        <taxon>Tracheophyta</taxon>
        <taxon>Spermatophyta</taxon>
        <taxon>Magnoliopsida</taxon>
        <taxon>eudicotyledons</taxon>
        <taxon>Gunneridae</taxon>
        <taxon>Pentapetalae</taxon>
        <taxon>rosids</taxon>
        <taxon>malvids</taxon>
        <taxon>Brassicales</taxon>
        <taxon>Brassicaceae</taxon>
        <taxon>Coluteocarpeae</taxon>
        <taxon>Microthlaspi</taxon>
    </lineage>
</organism>
<feature type="signal peptide" evidence="6">
    <location>
        <begin position="1"/>
        <end position="29"/>
    </location>
</feature>
<comment type="caution">
    <text evidence="8">The sequence shown here is derived from an EMBL/GenBank/DDBJ whole genome shotgun (WGS) entry which is preliminary data.</text>
</comment>
<keyword evidence="2" id="KW-0964">Secreted</keyword>
<evidence type="ECO:0000256" key="6">
    <source>
        <dbReference type="SAM" id="SignalP"/>
    </source>
</evidence>
<dbReference type="InterPro" id="IPR038408">
    <property type="entry name" value="GNK2_sf"/>
</dbReference>
<feature type="domain" description="Gnk2-homologous" evidence="7">
    <location>
        <begin position="36"/>
        <end position="138"/>
    </location>
</feature>
<protein>
    <recommendedName>
        <fullName evidence="7">Gnk2-homologous domain-containing protein</fullName>
    </recommendedName>
</protein>
<keyword evidence="4" id="KW-0677">Repeat</keyword>
<dbReference type="GO" id="GO:0005576">
    <property type="term" value="C:extracellular region"/>
    <property type="evidence" value="ECO:0007669"/>
    <property type="project" value="UniProtKB-SubCell"/>
</dbReference>
<evidence type="ECO:0000313" key="9">
    <source>
        <dbReference type="Proteomes" id="UP000467841"/>
    </source>
</evidence>
<evidence type="ECO:0000256" key="1">
    <source>
        <dbReference type="ARBA" id="ARBA00004613"/>
    </source>
</evidence>
<evidence type="ECO:0000256" key="3">
    <source>
        <dbReference type="ARBA" id="ARBA00022729"/>
    </source>
</evidence>
<dbReference type="Proteomes" id="UP000467841">
    <property type="component" value="Unassembled WGS sequence"/>
</dbReference>
<dbReference type="PROSITE" id="PS51473">
    <property type="entry name" value="GNK2"/>
    <property type="match status" value="2"/>
</dbReference>
<dbReference type="PANTHER" id="PTHR32411">
    <property type="entry name" value="CYSTEINE-RICH REPEAT SECRETORY PROTEIN 38-RELATED"/>
    <property type="match status" value="1"/>
</dbReference>
<proteinExistence type="inferred from homology"/>
<dbReference type="PANTHER" id="PTHR32411:SF54">
    <property type="entry name" value="CYSTEINE-RICH REPEAT SECRETORY PROTEIN 29-RELATED"/>
    <property type="match status" value="1"/>
</dbReference>
<accession>A0A6D2IJ07</accession>
<evidence type="ECO:0000256" key="2">
    <source>
        <dbReference type="ARBA" id="ARBA00022525"/>
    </source>
</evidence>
<evidence type="ECO:0000256" key="5">
    <source>
        <dbReference type="ARBA" id="ARBA00038515"/>
    </source>
</evidence>
<gene>
    <name evidence="8" type="ORF">MERR_LOCUS17480</name>
</gene>
<evidence type="ECO:0000256" key="4">
    <source>
        <dbReference type="ARBA" id="ARBA00022737"/>
    </source>
</evidence>
<dbReference type="AlphaFoldDB" id="A0A6D2IJ07"/>
<dbReference type="CDD" id="cd23509">
    <property type="entry name" value="Gnk2-like"/>
    <property type="match status" value="2"/>
</dbReference>
<dbReference type="Pfam" id="PF01657">
    <property type="entry name" value="Stress-antifung"/>
    <property type="match status" value="2"/>
</dbReference>
<reference evidence="8" key="1">
    <citation type="submission" date="2020-01" db="EMBL/GenBank/DDBJ databases">
        <authorList>
            <person name="Mishra B."/>
        </authorList>
    </citation>
    <scope>NUCLEOTIDE SEQUENCE [LARGE SCALE GENOMIC DNA]</scope>
</reference>
<comment type="subcellular location">
    <subcellularLocation>
        <location evidence="1">Secreted</location>
    </subcellularLocation>
</comment>
<feature type="chain" id="PRO_5025571581" description="Gnk2-homologous domain-containing protein" evidence="6">
    <location>
        <begin position="30"/>
        <end position="263"/>
    </location>
</feature>
<sequence>MYSSYSLSERLVLVHFLAVQLLLIRSVSSLNLTNAYLHHKCLVNQGNYKPGSEYEKNLNFLIRSISTENFKSGFEGLSFGEGSSRVAIRFLCRGDSYGSICFPCYATAVAGLRRRCERNKAGIIWYDQCFLEVSNIEIPVPRKIDQENSFSMHNPSNVNGDIQSFNKKTEDFLYSLIPIATRSPGAGNEPIFYAAGETMLGTKKLYAMVQCTKDIAVCKGCLEWSIGQLSKCCVGKQGSRVLSTTCNLRYELYPFMREDLKPV</sequence>
<name>A0A6D2IJ07_9BRAS</name>